<dbReference type="InterPro" id="IPR050330">
    <property type="entry name" value="Bact_OuterMem_StrucFunc"/>
</dbReference>
<keyword evidence="1" id="KW-0472">Membrane</keyword>
<name>A0ABM5Z8C3_9BURK</name>
<evidence type="ECO:0000256" key="2">
    <source>
        <dbReference type="SAM" id="MobiDB-lite"/>
    </source>
</evidence>
<feature type="compositionally biased region" description="Basic and acidic residues" evidence="2">
    <location>
        <begin position="93"/>
        <end position="108"/>
    </location>
</feature>
<dbReference type="PANTHER" id="PTHR30329:SF21">
    <property type="entry name" value="LIPOPROTEIN YIAD-RELATED"/>
    <property type="match status" value="1"/>
</dbReference>
<evidence type="ECO:0000259" key="3">
    <source>
        <dbReference type="PROSITE" id="PS51123"/>
    </source>
</evidence>
<protein>
    <submittedName>
        <fullName evidence="4">OmpA family protein</fullName>
    </submittedName>
</protein>
<dbReference type="CDD" id="cd07185">
    <property type="entry name" value="OmpA_C-like"/>
    <property type="match status" value="1"/>
</dbReference>
<gene>
    <name evidence="4" type="ORF">CPter291_3076</name>
</gene>
<dbReference type="EMBL" id="CP013236">
    <property type="protein sequence ID" value="AMP15313.1"/>
    <property type="molecule type" value="Genomic_DNA"/>
</dbReference>
<reference evidence="4 5" key="1">
    <citation type="submission" date="2015-11" db="EMBL/GenBank/DDBJ databases">
        <title>Exploring the genomic traits of fungus-feeding bacterial genus Collimonas.</title>
        <authorList>
            <person name="Song C."/>
            <person name="Schmidt R."/>
            <person name="de Jager V."/>
            <person name="Krzyzanowska D."/>
            <person name="Jongedijk E."/>
            <person name="Cankar K."/>
            <person name="Beekwilder J."/>
            <person name="van Veen A."/>
            <person name="de Boer W."/>
            <person name="van Veen J.A."/>
            <person name="Garbeva P."/>
        </authorList>
    </citation>
    <scope>NUCLEOTIDE SEQUENCE [LARGE SCALE GENOMIC DNA]</scope>
    <source>
        <strain evidence="4 5">Ter291</strain>
    </source>
</reference>
<dbReference type="Proteomes" id="UP000074914">
    <property type="component" value="Chromosome"/>
</dbReference>
<dbReference type="PROSITE" id="PS51123">
    <property type="entry name" value="OMPA_2"/>
    <property type="match status" value="1"/>
</dbReference>
<evidence type="ECO:0000256" key="1">
    <source>
        <dbReference type="PROSITE-ProRule" id="PRU00473"/>
    </source>
</evidence>
<dbReference type="InterPro" id="IPR006665">
    <property type="entry name" value="OmpA-like"/>
</dbReference>
<dbReference type="SUPFAM" id="SSF103088">
    <property type="entry name" value="OmpA-like"/>
    <property type="match status" value="1"/>
</dbReference>
<feature type="region of interest" description="Disordered" evidence="2">
    <location>
        <begin position="78"/>
        <end position="108"/>
    </location>
</feature>
<evidence type="ECO:0000313" key="4">
    <source>
        <dbReference type="EMBL" id="AMP15313.1"/>
    </source>
</evidence>
<sequence>MYCNHDAALTLILLSPFSGADLFLRFFSLIAALRLAIKGHTTDNSGDAQHNKALSQQRADAVMAALLVKGKDKGCLSTSGLGADQPIADNDNDQGRAKSRRVELVKQS</sequence>
<organism evidence="4 5">
    <name type="scientific">Collimonas pratensis</name>
    <dbReference type="NCBI Taxonomy" id="279113"/>
    <lineage>
        <taxon>Bacteria</taxon>
        <taxon>Pseudomonadati</taxon>
        <taxon>Pseudomonadota</taxon>
        <taxon>Betaproteobacteria</taxon>
        <taxon>Burkholderiales</taxon>
        <taxon>Oxalobacteraceae</taxon>
        <taxon>Collimonas</taxon>
    </lineage>
</organism>
<dbReference type="InterPro" id="IPR036737">
    <property type="entry name" value="OmpA-like_sf"/>
</dbReference>
<dbReference type="Pfam" id="PF00691">
    <property type="entry name" value="OmpA"/>
    <property type="match status" value="1"/>
</dbReference>
<feature type="domain" description="OmpA-like" evidence="3">
    <location>
        <begin position="1"/>
        <end position="108"/>
    </location>
</feature>
<evidence type="ECO:0000313" key="5">
    <source>
        <dbReference type="Proteomes" id="UP000074914"/>
    </source>
</evidence>
<dbReference type="Gene3D" id="3.30.1330.60">
    <property type="entry name" value="OmpA-like domain"/>
    <property type="match status" value="1"/>
</dbReference>
<keyword evidence="5" id="KW-1185">Reference proteome</keyword>
<proteinExistence type="predicted"/>
<dbReference type="PANTHER" id="PTHR30329">
    <property type="entry name" value="STATOR ELEMENT OF FLAGELLAR MOTOR COMPLEX"/>
    <property type="match status" value="1"/>
</dbReference>
<accession>A0ABM5Z8C3</accession>